<dbReference type="FunFam" id="3.30.830.10:FF:000031">
    <property type="entry name" value="Putative zinc metalloprotease"/>
    <property type="match status" value="1"/>
</dbReference>
<proteinExistence type="predicted"/>
<name>A0A9P6SKM7_9HELO</name>
<dbReference type="Pfam" id="PF05193">
    <property type="entry name" value="Peptidase_M16_C"/>
    <property type="match status" value="1"/>
</dbReference>
<evidence type="ECO:0000256" key="1">
    <source>
        <dbReference type="SAM" id="MobiDB-lite"/>
    </source>
</evidence>
<dbReference type="InterPro" id="IPR011249">
    <property type="entry name" value="Metalloenz_LuxS/M16"/>
</dbReference>
<dbReference type="Proteomes" id="UP000785200">
    <property type="component" value="Unassembled WGS sequence"/>
</dbReference>
<feature type="region of interest" description="Disordered" evidence="1">
    <location>
        <begin position="1012"/>
        <end position="1047"/>
    </location>
</feature>
<feature type="compositionally biased region" description="Acidic residues" evidence="1">
    <location>
        <begin position="1019"/>
        <end position="1035"/>
    </location>
</feature>
<dbReference type="Gene3D" id="3.30.830.10">
    <property type="entry name" value="Metalloenzyme, LuxS/M16 peptidase-like"/>
    <property type="match status" value="4"/>
</dbReference>
<evidence type="ECO:0008006" key="6">
    <source>
        <dbReference type="Google" id="ProtNLM"/>
    </source>
</evidence>
<dbReference type="Pfam" id="PF00675">
    <property type="entry name" value="Peptidase_M16"/>
    <property type="match status" value="1"/>
</dbReference>
<dbReference type="FunFam" id="3.30.830.10:FF:000042">
    <property type="entry name" value="Zinc metalloprotease, putative"/>
    <property type="match status" value="1"/>
</dbReference>
<dbReference type="OrthoDB" id="4953at2759"/>
<keyword evidence="5" id="KW-1185">Reference proteome</keyword>
<dbReference type="FunFam" id="3.30.830.10:FF:000015">
    <property type="entry name" value="Putative zinc metalloprotease"/>
    <property type="match status" value="1"/>
</dbReference>
<dbReference type="InterPro" id="IPR011765">
    <property type="entry name" value="Pept_M16_N"/>
</dbReference>
<dbReference type="GO" id="GO:0046872">
    <property type="term" value="F:metal ion binding"/>
    <property type="evidence" value="ECO:0007669"/>
    <property type="project" value="InterPro"/>
</dbReference>
<dbReference type="EMBL" id="VNKQ01000019">
    <property type="protein sequence ID" value="KAG0645233.1"/>
    <property type="molecule type" value="Genomic_DNA"/>
</dbReference>
<accession>A0A9P6SKM7</accession>
<dbReference type="InterPro" id="IPR007863">
    <property type="entry name" value="Peptidase_M16_C"/>
</dbReference>
<protein>
    <recommendedName>
        <fullName evidence="6">Zinc metalloprotease</fullName>
    </recommendedName>
</protein>
<reference evidence="4" key="1">
    <citation type="submission" date="2019-07" db="EMBL/GenBank/DDBJ databases">
        <title>Hyphodiscus hymeniophilus genome sequencing and assembly.</title>
        <authorList>
            <person name="Kramer G."/>
            <person name="Nodwell J."/>
        </authorList>
    </citation>
    <scope>NUCLEOTIDE SEQUENCE</scope>
    <source>
        <strain evidence="4">ATCC 34498</strain>
    </source>
</reference>
<feature type="domain" description="Peptidase M16 C-terminal" evidence="3">
    <location>
        <begin position="198"/>
        <end position="379"/>
    </location>
</feature>
<dbReference type="AlphaFoldDB" id="A0A9P6SKM7"/>
<dbReference type="SUPFAM" id="SSF63411">
    <property type="entry name" value="LuxS/MPP-like metallohydrolase"/>
    <property type="match status" value="4"/>
</dbReference>
<evidence type="ECO:0000259" key="3">
    <source>
        <dbReference type="Pfam" id="PF05193"/>
    </source>
</evidence>
<dbReference type="PANTHER" id="PTHR43016">
    <property type="entry name" value="PRESEQUENCE PROTEASE"/>
    <property type="match status" value="1"/>
</dbReference>
<sequence length="1047" mass="116286">MPSQTRKTHFKTIQKFKADYAPANISQYVSDRTGMHVVVVDQKGPKVQGYFTLATEIFDDSGSPHTLEHLVFMGSKSYQYKGVLDKLATRAYSNTNAWTATDHTAYTLDTAGWEGFAQILPIYLEHVILPTLTDEGCYTEVHHIDGEGNDAGVVYSEMQGVQNTGGEIMDIKARQLLYPKEIGFRYETGGLMEALRVLTPERIREFHKEMYQPKNLCLVLVGEIDQDNLLHILDDFEDGIINDVPPLSAPFKRPWTESPQPKPLQESIVETVLFPEEDESMGDILVGTFGPDCNDAVLTSALDVLLTYLAGSSVSVLENVMVEKEELASAISYWWDARPNTVIWLQPTGVATEKLQFVEKRLIELLKEVASKPFDMNYLTDCLKREKRQIKFQAEGSGNFFANGVIVDFLFGKRDGSTLADLGTIKEFDVLETWTEEQWRGFMKKWLSDAPHVSVLGKPSKELAEKNKASELARIEARKNELGADGLENLKEKLKAAMAKNDLEIPASLLRKWPVPGVESIHFIESITARSGLARELGTATTPIQTIIDKANSDSPLFLQFEHVPTNFAHLTLLLGTSKIPTEHRPLLSLFMDNFFNTPIMRDGKKIEFEQVVTELEQDTISYSMNGGGRVGDSEGIVIQFQVEPDKFTAAIKWIRTMMFDSVFDESRLNAGLAKILADIPEAKRSGNSMMYAVDVAIHLQDESSVRARGTLVKAIYMKRLKKLLAKDPAIVLSWLEIIRKSLFTFENMRALVIANIETLPEPVVAWDGLLSLLDTSKPLLPIVKQVERLSPDGKNPGQYGAVVIPMSTIDSSFCLSSVKGPTSYTDPILPALMVAISFLEAVEGPLWTAIRGTGLAYGASFKRDPDGGFVQFSVYRSPDAFAAFAAGKKIIEEFIDGTREFEQYALEGAISSIVVYFADEQTTMAAAGQFHFVDSVIRGLDSEYNARMLKKVRETSVAEIKQVMKEVLLPAFLPGKANVVVTCAPIMQEKITKGFTDSGFKTQNQPLSHFQADYGLAGDEDEAEGESEDEEDAETGSTVSGEEDDE</sequence>
<evidence type="ECO:0000313" key="5">
    <source>
        <dbReference type="Proteomes" id="UP000785200"/>
    </source>
</evidence>
<organism evidence="4 5">
    <name type="scientific">Hyphodiscus hymeniophilus</name>
    <dbReference type="NCBI Taxonomy" id="353542"/>
    <lineage>
        <taxon>Eukaryota</taxon>
        <taxon>Fungi</taxon>
        <taxon>Dikarya</taxon>
        <taxon>Ascomycota</taxon>
        <taxon>Pezizomycotina</taxon>
        <taxon>Leotiomycetes</taxon>
        <taxon>Helotiales</taxon>
        <taxon>Hyphodiscaceae</taxon>
        <taxon>Hyphodiscus</taxon>
    </lineage>
</organism>
<feature type="domain" description="Peptidase M16 N-terminal" evidence="2">
    <location>
        <begin position="61"/>
        <end position="144"/>
    </location>
</feature>
<gene>
    <name evidence="4" type="ORF">D0Z07_8948</name>
</gene>
<evidence type="ECO:0000313" key="4">
    <source>
        <dbReference type="EMBL" id="KAG0645233.1"/>
    </source>
</evidence>
<dbReference type="PANTHER" id="PTHR43016:SF16">
    <property type="entry name" value="METALLOPROTEASE, PUTATIVE (AFU_ORTHOLOGUE AFUA_4G07610)-RELATED"/>
    <property type="match status" value="1"/>
</dbReference>
<comment type="caution">
    <text evidence="4">The sequence shown here is derived from an EMBL/GenBank/DDBJ whole genome shotgun (WGS) entry which is preliminary data.</text>
</comment>
<dbReference type="FunFam" id="3.30.830.10:FF:000036">
    <property type="entry name" value="Putative zinc metalloprotease"/>
    <property type="match status" value="1"/>
</dbReference>
<evidence type="ECO:0000259" key="2">
    <source>
        <dbReference type="Pfam" id="PF00675"/>
    </source>
</evidence>